<keyword evidence="6" id="KW-0028">Amino-acid biosynthesis</keyword>
<evidence type="ECO:0000256" key="13">
    <source>
        <dbReference type="ARBA" id="ARBA00048523"/>
    </source>
</evidence>
<evidence type="ECO:0000256" key="3">
    <source>
        <dbReference type="ARBA" id="ARBA00009184"/>
    </source>
</evidence>
<dbReference type="KEGG" id="brh:RBRH_03703"/>
<feature type="region of interest" description="Disordered" evidence="15">
    <location>
        <begin position="1"/>
        <end position="35"/>
    </location>
</feature>
<dbReference type="Pfam" id="PF12710">
    <property type="entry name" value="HAD"/>
    <property type="match status" value="1"/>
</dbReference>
<dbReference type="SFLD" id="SFLDG01136">
    <property type="entry name" value="C1.6:_Phosphoserine_Phosphatas"/>
    <property type="match status" value="1"/>
</dbReference>
<feature type="active site" description="Proton donor" evidence="14">
    <location>
        <position position="119"/>
    </location>
</feature>
<reference evidence="17 18" key="1">
    <citation type="journal article" date="2011" name="J. Bacteriol.">
        <title>Complete genome sequence of Burkholderia rhizoxinica, an endosymbiont of Rhizopus microsporus.</title>
        <authorList>
            <person name="Lackner G."/>
            <person name="Moebius N."/>
            <person name="Partida-Martinez L."/>
            <person name="Hertweck C."/>
        </authorList>
    </citation>
    <scope>NUCLEOTIDE SEQUENCE [LARGE SCALE GENOMIC DNA]</scope>
    <source>
        <strain evidence="18">DSM 19002 / CIP 109453 / HKI 454</strain>
    </source>
</reference>
<evidence type="ECO:0000256" key="7">
    <source>
        <dbReference type="ARBA" id="ARBA00022723"/>
    </source>
</evidence>
<dbReference type="SFLD" id="SFLDS00003">
    <property type="entry name" value="Haloacid_Dehalogenase"/>
    <property type="match status" value="1"/>
</dbReference>
<evidence type="ECO:0000256" key="6">
    <source>
        <dbReference type="ARBA" id="ARBA00022605"/>
    </source>
</evidence>
<accession>E5AQL8</accession>
<evidence type="ECO:0000256" key="9">
    <source>
        <dbReference type="ARBA" id="ARBA00022842"/>
    </source>
</evidence>
<evidence type="ECO:0000256" key="12">
    <source>
        <dbReference type="ARBA" id="ARBA00048138"/>
    </source>
</evidence>
<feature type="compositionally biased region" description="Basic and acidic residues" evidence="15">
    <location>
        <begin position="19"/>
        <end position="30"/>
    </location>
</feature>
<dbReference type="InterPro" id="IPR036412">
    <property type="entry name" value="HAD-like_sf"/>
</dbReference>
<dbReference type="GO" id="GO:0006564">
    <property type="term" value="P:L-serine biosynthetic process"/>
    <property type="evidence" value="ECO:0007669"/>
    <property type="project" value="UniProtKB-KW"/>
</dbReference>
<dbReference type="NCBIfam" id="TIGR00338">
    <property type="entry name" value="serB"/>
    <property type="match status" value="1"/>
</dbReference>
<sequence>MSRRMAMPPPPASSYNSRFCRDARGPDRHRSTSTTDTCRTMNLVIQSAAPLSDDHLRLLTALAGGTHAERLDAHALRVREASPSQRADIAAYCRTHQLDYAYVPLRRLADFGLVAMDMDSTLITIECIDEIADFCGLKAQVAAITEAAMRGEITDFNESLVRRVGLLAGLDANVLANVYEQRLRLSPGAQAMLDGARAAGLRTLLVSGGFTFFTERLKSRLRLDFTRANTLEIVDGKLTGRVVGEIVNGDVKARTLLDTCAQLGIEPSRAIALGDGSNDVPMMAAAGWSVAFRAKPLVRERASCALDHVGLDGLLRLFD</sequence>
<dbReference type="SUPFAM" id="SSF56784">
    <property type="entry name" value="HAD-like"/>
    <property type="match status" value="1"/>
</dbReference>
<dbReference type="GO" id="GO:0000287">
    <property type="term" value="F:magnesium ion binding"/>
    <property type="evidence" value="ECO:0007669"/>
    <property type="project" value="TreeGrafter"/>
</dbReference>
<keyword evidence="7" id="KW-0479">Metal-binding</keyword>
<dbReference type="SFLD" id="SFLDG01137">
    <property type="entry name" value="C1.6.1:_Phosphoserine_Phosphat"/>
    <property type="match status" value="1"/>
</dbReference>
<proteinExistence type="inferred from homology"/>
<organism evidence="17 18">
    <name type="scientific">Mycetohabitans rhizoxinica (strain DSM 19002 / CIP 109453 / HKI 454)</name>
    <name type="common">Paraburkholderia rhizoxinica</name>
    <dbReference type="NCBI Taxonomy" id="882378"/>
    <lineage>
        <taxon>Bacteria</taxon>
        <taxon>Pseudomonadati</taxon>
        <taxon>Pseudomonadota</taxon>
        <taxon>Betaproteobacteria</taxon>
        <taxon>Burkholderiales</taxon>
        <taxon>Burkholderiaceae</taxon>
        <taxon>Mycetohabitans</taxon>
    </lineage>
</organism>
<feature type="domain" description="DUF4072" evidence="16">
    <location>
        <begin position="43"/>
        <end position="89"/>
    </location>
</feature>
<name>E5AQL8_MYCRK</name>
<dbReference type="InterPro" id="IPR004469">
    <property type="entry name" value="PSP"/>
</dbReference>
<comment type="catalytic activity">
    <reaction evidence="13">
        <text>O-phospho-D-serine + H2O = D-serine + phosphate</text>
        <dbReference type="Rhea" id="RHEA:24873"/>
        <dbReference type="ChEBI" id="CHEBI:15377"/>
        <dbReference type="ChEBI" id="CHEBI:35247"/>
        <dbReference type="ChEBI" id="CHEBI:43474"/>
        <dbReference type="ChEBI" id="CHEBI:58680"/>
        <dbReference type="EC" id="3.1.3.3"/>
    </reaction>
</comment>
<dbReference type="SFLD" id="SFLDF00029">
    <property type="entry name" value="phosphoserine_phosphatase"/>
    <property type="match status" value="1"/>
</dbReference>
<comment type="similarity">
    <text evidence="3">Belongs to the HAD-like hydrolase superfamily. SerB family.</text>
</comment>
<evidence type="ECO:0000256" key="15">
    <source>
        <dbReference type="SAM" id="MobiDB-lite"/>
    </source>
</evidence>
<dbReference type="Pfam" id="PF13284">
    <property type="entry name" value="DUF4072"/>
    <property type="match status" value="1"/>
</dbReference>
<evidence type="ECO:0000313" key="17">
    <source>
        <dbReference type="EMBL" id="CBW74900.1"/>
    </source>
</evidence>
<evidence type="ECO:0000256" key="2">
    <source>
        <dbReference type="ARBA" id="ARBA00005135"/>
    </source>
</evidence>
<dbReference type="InterPro" id="IPR050582">
    <property type="entry name" value="HAD-like_SerB"/>
</dbReference>
<evidence type="ECO:0000256" key="10">
    <source>
        <dbReference type="ARBA" id="ARBA00023299"/>
    </source>
</evidence>
<dbReference type="InterPro" id="IPR023214">
    <property type="entry name" value="HAD_sf"/>
</dbReference>
<dbReference type="GO" id="GO:0036424">
    <property type="term" value="F:L-phosphoserine phosphatase activity"/>
    <property type="evidence" value="ECO:0007669"/>
    <property type="project" value="InterPro"/>
</dbReference>
<evidence type="ECO:0000259" key="16">
    <source>
        <dbReference type="Pfam" id="PF13284"/>
    </source>
</evidence>
<evidence type="ECO:0000313" key="18">
    <source>
        <dbReference type="Proteomes" id="UP000007437"/>
    </source>
</evidence>
<evidence type="ECO:0000256" key="11">
    <source>
        <dbReference type="ARBA" id="ARBA00031693"/>
    </source>
</evidence>
<evidence type="ECO:0000256" key="4">
    <source>
        <dbReference type="ARBA" id="ARBA00012640"/>
    </source>
</evidence>
<protein>
    <recommendedName>
        <fullName evidence="5">Phosphoserine phosphatase</fullName>
        <ecNumber evidence="4">3.1.3.3</ecNumber>
    </recommendedName>
    <alternativeName>
        <fullName evidence="11">O-phosphoserine phosphohydrolase</fullName>
    </alternativeName>
</protein>
<evidence type="ECO:0000256" key="14">
    <source>
        <dbReference type="PIRSR" id="PIRSR604469-1"/>
    </source>
</evidence>
<evidence type="ECO:0000256" key="5">
    <source>
        <dbReference type="ARBA" id="ARBA00015196"/>
    </source>
</evidence>
<dbReference type="Gene3D" id="3.40.50.1000">
    <property type="entry name" value="HAD superfamily/HAD-like"/>
    <property type="match status" value="1"/>
</dbReference>
<comment type="catalytic activity">
    <reaction evidence="12">
        <text>O-phospho-L-serine + H2O = L-serine + phosphate</text>
        <dbReference type="Rhea" id="RHEA:21208"/>
        <dbReference type="ChEBI" id="CHEBI:15377"/>
        <dbReference type="ChEBI" id="CHEBI:33384"/>
        <dbReference type="ChEBI" id="CHEBI:43474"/>
        <dbReference type="ChEBI" id="CHEBI:57524"/>
        <dbReference type="EC" id="3.1.3.3"/>
    </reaction>
</comment>
<keyword evidence="10" id="KW-0718">Serine biosynthesis</keyword>
<evidence type="ECO:0000256" key="8">
    <source>
        <dbReference type="ARBA" id="ARBA00022801"/>
    </source>
</evidence>
<feature type="active site" description="Nucleophile" evidence="14">
    <location>
        <position position="117"/>
    </location>
</feature>
<evidence type="ECO:0000256" key="1">
    <source>
        <dbReference type="ARBA" id="ARBA00001946"/>
    </source>
</evidence>
<dbReference type="GO" id="GO:0005737">
    <property type="term" value="C:cytoplasm"/>
    <property type="evidence" value="ECO:0007669"/>
    <property type="project" value="TreeGrafter"/>
</dbReference>
<dbReference type="PANTHER" id="PTHR43344">
    <property type="entry name" value="PHOSPHOSERINE PHOSPHATASE"/>
    <property type="match status" value="1"/>
</dbReference>
<dbReference type="PANTHER" id="PTHR43344:SF2">
    <property type="entry name" value="PHOSPHOSERINE PHOSPHATASE"/>
    <property type="match status" value="1"/>
</dbReference>
<dbReference type="InterPro" id="IPR025138">
    <property type="entry name" value="DUF4072"/>
</dbReference>
<dbReference type="AlphaFoldDB" id="E5AQL8"/>
<comment type="cofactor">
    <cofactor evidence="1">
        <name>Mg(2+)</name>
        <dbReference type="ChEBI" id="CHEBI:18420"/>
    </cofactor>
</comment>
<dbReference type="HOGENOM" id="CLU_036368_4_0_4"/>
<dbReference type="NCBIfam" id="TIGR01488">
    <property type="entry name" value="HAD-SF-IB"/>
    <property type="match status" value="1"/>
</dbReference>
<dbReference type="UniPathway" id="UPA00135">
    <property type="reaction ID" value="UER00198"/>
</dbReference>
<dbReference type="CDD" id="cd07500">
    <property type="entry name" value="HAD_PSP"/>
    <property type="match status" value="1"/>
</dbReference>
<keyword evidence="9" id="KW-0460">Magnesium</keyword>
<dbReference type="EC" id="3.1.3.3" evidence="4"/>
<keyword evidence="8 17" id="KW-0378">Hydrolase</keyword>
<gene>
    <name evidence="17" type="ordered locus">RBRH_03703</name>
</gene>
<dbReference type="EMBL" id="FR687359">
    <property type="protein sequence ID" value="CBW74900.1"/>
    <property type="molecule type" value="Genomic_DNA"/>
</dbReference>
<dbReference type="Proteomes" id="UP000007437">
    <property type="component" value="Chromosome"/>
</dbReference>
<dbReference type="eggNOG" id="COG0560">
    <property type="taxonomic scope" value="Bacteria"/>
</dbReference>
<dbReference type="STRING" id="882378.RBRH_03703"/>
<comment type="pathway">
    <text evidence="2">Amino-acid biosynthesis; L-serine biosynthesis; L-serine from 3-phospho-D-glycerate: step 3/3.</text>
</comment>